<evidence type="ECO:0000259" key="9">
    <source>
        <dbReference type="PROSITE" id="PS50923"/>
    </source>
</evidence>
<feature type="repeat" description="LDL-receptor class B" evidence="7">
    <location>
        <begin position="405"/>
        <end position="446"/>
    </location>
</feature>
<dbReference type="InterPro" id="IPR000436">
    <property type="entry name" value="Sushi_SCR_CCP_dom"/>
</dbReference>
<dbReference type="InterPro" id="IPR000033">
    <property type="entry name" value="LDLR_classB_rpt"/>
</dbReference>
<dbReference type="CDD" id="cd00033">
    <property type="entry name" value="CCP"/>
    <property type="match status" value="2"/>
</dbReference>
<sequence>MDGTNIIVIHNNVYSYGLAVEWNSLQLYWTNAMTRSISVTDLQGNNRRVFNCSNTHYPSGIVLDPHEGVMFWTDWGSRKVMKSTLEGTQCVALVASKLSLPEGITLDRRNKLVFWADSGNGAIESVDYSGNYRRVVCRPRRNLLLWGVAFISPYLFFTLSRGNCYKVDPSNGSVLRSFGINPRGNFGLVAFDSSLQSSAVTCPLPTNAVLVGCKTSAAGILYDIYTECSLSCKQGIEVTGSIVRRCNKDGKWSGAEHFCAGMTTANTRALASEFLSSERSSMMASSDEAKHVPKYSALVVRFIAIPLISVEADTTFHMWRKILGKVEVGEKELVRAQVIYDWHVIPQTFFVNCESGNIALFCLLMATAFSGKDHILALEFGSKTSYVVVSNLTHVSAVDFHYNLGYIFWIDNGERNIKRSNMDGTNINVIHNKTGVGLGLAVEWNSLQLYWTDSTNGTISVSDFQGNNKKALWSSKTEKPDGIVLDPYEGLMFWTDWGNQPKIERSTLLGTQRVAIVTTRVVIPYGITLDRQSKLIFWVDGGMDVIESADYNGSNRKLLFQRSGISFSGVTFTSSYLFINGWLQNWVCKVDAYNGTVVDNVTTSSIFSEGIVAFDSSQQLPAVKCPTLSLPSNGVLLGCNTKKTDMPYDTTCRFSCKEGSEATGLIVKRCAENDTWIGPDLVCPALRCPLPTNGIPLECNFTSTTELLYDVECRNSCMEEPGVIGSTVRRCNANENEMERTSSAKD</sequence>
<feature type="repeat" description="LDL-receptor class B" evidence="7">
    <location>
        <begin position="447"/>
        <end position="489"/>
    </location>
</feature>
<evidence type="ECO:0000256" key="4">
    <source>
        <dbReference type="ARBA" id="ARBA00023157"/>
    </source>
</evidence>
<keyword evidence="8" id="KW-1133">Transmembrane helix</keyword>
<dbReference type="SUPFAM" id="SSF57535">
    <property type="entry name" value="Complement control module/SCR domain"/>
    <property type="match status" value="2"/>
</dbReference>
<evidence type="ECO:0000256" key="7">
    <source>
        <dbReference type="PROSITE-ProRule" id="PRU00461"/>
    </source>
</evidence>
<dbReference type="SMART" id="SM00135">
    <property type="entry name" value="LY"/>
    <property type="match status" value="7"/>
</dbReference>
<evidence type="ECO:0000256" key="1">
    <source>
        <dbReference type="ARBA" id="ARBA00022536"/>
    </source>
</evidence>
<feature type="domain" description="Sushi" evidence="9">
    <location>
        <begin position="200"/>
        <end position="261"/>
    </location>
</feature>
<feature type="repeat" description="LDL-receptor class B" evidence="7">
    <location>
        <begin position="68"/>
        <end position="110"/>
    </location>
</feature>
<keyword evidence="5" id="KW-0325">Glycoprotein</keyword>
<dbReference type="STRING" id="50429.A0A2B4S1P0"/>
<dbReference type="Proteomes" id="UP000225706">
    <property type="component" value="Unassembled WGS sequence"/>
</dbReference>
<evidence type="ECO:0000256" key="5">
    <source>
        <dbReference type="ARBA" id="ARBA00023180"/>
    </source>
</evidence>
<keyword evidence="8" id="KW-0472">Membrane</keyword>
<protein>
    <submittedName>
        <fullName evidence="10">Low-density lipoprotein receptor-related protein 6</fullName>
    </submittedName>
</protein>
<dbReference type="PROSITE" id="PS51120">
    <property type="entry name" value="LDLRB"/>
    <property type="match status" value="6"/>
</dbReference>
<keyword evidence="2" id="KW-0732">Signal</keyword>
<comment type="caution">
    <text evidence="10">The sequence shown here is derived from an EMBL/GenBank/DDBJ whole genome shotgun (WGS) entry which is preliminary data.</text>
</comment>
<dbReference type="Pfam" id="PF00058">
    <property type="entry name" value="Ldl_recept_b"/>
    <property type="match status" value="3"/>
</dbReference>
<keyword evidence="3" id="KW-0677">Repeat</keyword>
<dbReference type="InterPro" id="IPR035976">
    <property type="entry name" value="Sushi/SCR/CCP_sf"/>
</dbReference>
<dbReference type="Gene3D" id="2.120.10.30">
    <property type="entry name" value="TolB, C-terminal domain"/>
    <property type="match status" value="2"/>
</dbReference>
<dbReference type="PANTHER" id="PTHR46513:SF13">
    <property type="entry name" value="EGF-LIKE DOMAIN-CONTAINING PROTEIN"/>
    <property type="match status" value="1"/>
</dbReference>
<dbReference type="OrthoDB" id="5986723at2759"/>
<gene>
    <name evidence="10" type="primary">Lrp6</name>
    <name evidence="10" type="ORF">AWC38_SpisGene11619</name>
</gene>
<feature type="repeat" description="LDL-receptor class B" evidence="7">
    <location>
        <begin position="25"/>
        <end position="67"/>
    </location>
</feature>
<feature type="disulfide bond" evidence="6">
    <location>
        <begin position="232"/>
        <end position="259"/>
    </location>
</feature>
<dbReference type="FunFam" id="2.120.10.30:FF:000241">
    <property type="entry name" value="Low-density lipoprotein receptor-related protein 6"/>
    <property type="match status" value="1"/>
</dbReference>
<evidence type="ECO:0000256" key="2">
    <source>
        <dbReference type="ARBA" id="ARBA00022729"/>
    </source>
</evidence>
<keyword evidence="8" id="KW-0812">Transmembrane</keyword>
<accession>A0A2B4S1P0</accession>
<feature type="transmembrane region" description="Helical" evidence="8">
    <location>
        <begin position="143"/>
        <end position="160"/>
    </location>
</feature>
<keyword evidence="11" id="KW-1185">Reference proteome</keyword>
<feature type="repeat" description="LDL-receptor class B" evidence="7">
    <location>
        <begin position="490"/>
        <end position="533"/>
    </location>
</feature>
<dbReference type="Pfam" id="PF00084">
    <property type="entry name" value="Sushi"/>
    <property type="match status" value="1"/>
</dbReference>
<evidence type="ECO:0000313" key="10">
    <source>
        <dbReference type="EMBL" id="PFX23821.1"/>
    </source>
</evidence>
<dbReference type="InterPro" id="IPR050778">
    <property type="entry name" value="Cueball_EGF_LRP_Nidogen"/>
</dbReference>
<dbReference type="Gene3D" id="2.10.70.10">
    <property type="entry name" value="Complement Module, domain 1"/>
    <property type="match status" value="2"/>
</dbReference>
<feature type="repeat" description="LDL-receptor class B" evidence="7">
    <location>
        <begin position="534"/>
        <end position="576"/>
    </location>
</feature>
<name>A0A2B4S1P0_STYPI</name>
<organism evidence="10 11">
    <name type="scientific">Stylophora pistillata</name>
    <name type="common">Smooth cauliflower coral</name>
    <dbReference type="NCBI Taxonomy" id="50429"/>
    <lineage>
        <taxon>Eukaryota</taxon>
        <taxon>Metazoa</taxon>
        <taxon>Cnidaria</taxon>
        <taxon>Anthozoa</taxon>
        <taxon>Hexacorallia</taxon>
        <taxon>Scleractinia</taxon>
        <taxon>Astrocoeniina</taxon>
        <taxon>Pocilloporidae</taxon>
        <taxon>Stylophora</taxon>
    </lineage>
</organism>
<comment type="caution">
    <text evidence="6">Lacks conserved residue(s) required for the propagation of feature annotation.</text>
</comment>
<dbReference type="SMART" id="SM00032">
    <property type="entry name" value="CCP"/>
    <property type="match status" value="2"/>
</dbReference>
<evidence type="ECO:0000256" key="8">
    <source>
        <dbReference type="SAM" id="Phobius"/>
    </source>
</evidence>
<dbReference type="SUPFAM" id="SSF63825">
    <property type="entry name" value="YWTD domain"/>
    <property type="match status" value="2"/>
</dbReference>
<keyword evidence="10" id="KW-0449">Lipoprotein</keyword>
<keyword evidence="1" id="KW-0245">EGF-like domain</keyword>
<dbReference type="PROSITE" id="PS50923">
    <property type="entry name" value="SUSHI"/>
    <property type="match status" value="2"/>
</dbReference>
<evidence type="ECO:0000256" key="3">
    <source>
        <dbReference type="ARBA" id="ARBA00022737"/>
    </source>
</evidence>
<evidence type="ECO:0000313" key="11">
    <source>
        <dbReference type="Proteomes" id="UP000225706"/>
    </source>
</evidence>
<reference evidence="11" key="1">
    <citation type="journal article" date="2017" name="bioRxiv">
        <title>Comparative analysis of the genomes of Stylophora pistillata and Acropora digitifera provides evidence for extensive differences between species of corals.</title>
        <authorList>
            <person name="Voolstra C.R."/>
            <person name="Li Y."/>
            <person name="Liew Y.J."/>
            <person name="Baumgarten S."/>
            <person name="Zoccola D."/>
            <person name="Flot J.-F."/>
            <person name="Tambutte S."/>
            <person name="Allemand D."/>
            <person name="Aranda M."/>
        </authorList>
    </citation>
    <scope>NUCLEOTIDE SEQUENCE [LARGE SCALE GENOMIC DNA]</scope>
</reference>
<dbReference type="InterPro" id="IPR011042">
    <property type="entry name" value="6-blade_b-propeller_TolB-like"/>
</dbReference>
<feature type="disulfide bond" evidence="6">
    <location>
        <begin position="656"/>
        <end position="683"/>
    </location>
</feature>
<keyword evidence="4 6" id="KW-1015">Disulfide bond</keyword>
<keyword evidence="6" id="KW-0768">Sushi</keyword>
<keyword evidence="10" id="KW-0675">Receptor</keyword>
<dbReference type="EMBL" id="LSMT01000195">
    <property type="protein sequence ID" value="PFX23821.1"/>
    <property type="molecule type" value="Genomic_DNA"/>
</dbReference>
<dbReference type="AlphaFoldDB" id="A0A2B4S1P0"/>
<proteinExistence type="predicted"/>
<evidence type="ECO:0000256" key="6">
    <source>
        <dbReference type="PROSITE-ProRule" id="PRU00302"/>
    </source>
</evidence>
<dbReference type="PANTHER" id="PTHR46513">
    <property type="entry name" value="VITELLOGENIN RECEPTOR-LIKE PROTEIN-RELATED-RELATED"/>
    <property type="match status" value="1"/>
</dbReference>
<feature type="domain" description="Sushi" evidence="9">
    <location>
        <begin position="623"/>
        <end position="685"/>
    </location>
</feature>